<dbReference type="Gene3D" id="3.40.50.1820">
    <property type="entry name" value="alpha/beta hydrolase"/>
    <property type="match status" value="1"/>
</dbReference>
<name>A0A9P6G698_9PLEO</name>
<dbReference type="InterPro" id="IPR019826">
    <property type="entry name" value="Carboxylesterase_B_AS"/>
</dbReference>
<comment type="similarity">
    <text evidence="2">Belongs to the 'GDXG' lipolytic enzyme family.</text>
</comment>
<proteinExistence type="inferred from homology"/>
<dbReference type="EMBL" id="WJXW01000016">
    <property type="protein sequence ID" value="KAF9729642.1"/>
    <property type="molecule type" value="Genomic_DNA"/>
</dbReference>
<dbReference type="PROSITE" id="PS00941">
    <property type="entry name" value="CARBOXYLESTERASE_B_2"/>
    <property type="match status" value="1"/>
</dbReference>
<evidence type="ECO:0000256" key="3">
    <source>
        <dbReference type="ARBA" id="ARBA00022801"/>
    </source>
</evidence>
<protein>
    <recommendedName>
        <fullName evidence="4">Carboxylic ester hydrolase</fullName>
        <ecNumber evidence="4">3.1.1.-</ecNumber>
    </recommendedName>
</protein>
<dbReference type="InterPro" id="IPR050309">
    <property type="entry name" value="Type-B_Carboxylest/Lipase"/>
</dbReference>
<evidence type="ECO:0000313" key="7">
    <source>
        <dbReference type="Proteomes" id="UP000756921"/>
    </source>
</evidence>
<comment type="caution">
    <text evidence="6">The sequence shown here is derived from an EMBL/GenBank/DDBJ whole genome shotgun (WGS) entry which is preliminary data.</text>
</comment>
<dbReference type="Proteomes" id="UP000756921">
    <property type="component" value="Unassembled WGS sequence"/>
</dbReference>
<dbReference type="PROSITE" id="PS01173">
    <property type="entry name" value="LIPASE_GDXG_HIS"/>
    <property type="match status" value="1"/>
</dbReference>
<dbReference type="EC" id="3.1.1.-" evidence="4"/>
<dbReference type="PROSITE" id="PS00122">
    <property type="entry name" value="CARBOXYLESTERASE_B_1"/>
    <property type="match status" value="1"/>
</dbReference>
<sequence>MISLSVPFLLALATTFQSVLAIPHAKPFAQWKRQSSANVTSSTQVDLGYEVYEGVANSSTGLNTFKGVRYAAAPTGTLRWQAPQSPVSNRSDVISAAKSGPTCPQSSRARPGAVISGVTGSEDCLFLNVYAPQNASNLPVLVYIHGGGYGQGSAAADMSGIINANNDSFVGVAIQYRLGAFGFLAGDEVHRNGVTNAGILDQLFALQWVQAYIELFGGDPSRVTISGVSAGAGSVMLLDIAYGGTLGTSLFVNVSELESLMYSETLTFQSITASPYLPQQYHYKDWVPSQSYYAFAIAAGCPPTWAYGNSSQTIFECLISQSTETLQSASELVSQSGTLGSWGFLPVTDDVFIQSTPSKALLERKVNGLSHLSGNNAQEGDIFTTQNITTENDLMDWIRLVFPLFTQDDIAKLLYYYPSSNVSDSSDGLTEFATEGTMGPTIVNVSQTATGQQQRAQAIYGESTFVCPSYWIAEAYNARGRTGYKYQYSVPIALHGFDPSVNFGPATANVGPDMLLAFLRIWGNFVTTGNPSISASVASGNNSNGTSQSGLEDWPVFALWDPRMVNLNQTGGSPQSINLADYTSGFLDQNVTVYVGPGQMNDITLVDAYSWEGGRGKRCDFWMSVAAIVPA</sequence>
<evidence type="ECO:0000256" key="2">
    <source>
        <dbReference type="ARBA" id="ARBA00010515"/>
    </source>
</evidence>
<keyword evidence="3 4" id="KW-0378">Hydrolase</keyword>
<gene>
    <name evidence="6" type="ORF">PMIN01_12506</name>
</gene>
<keyword evidence="7" id="KW-1185">Reference proteome</keyword>
<feature type="chain" id="PRO_5040529499" description="Carboxylic ester hydrolase" evidence="4">
    <location>
        <begin position="22"/>
        <end position="631"/>
    </location>
</feature>
<evidence type="ECO:0000256" key="4">
    <source>
        <dbReference type="RuleBase" id="RU361235"/>
    </source>
</evidence>
<feature type="signal peptide" evidence="4">
    <location>
        <begin position="1"/>
        <end position="21"/>
    </location>
</feature>
<feature type="domain" description="Carboxylesterase type B" evidence="5">
    <location>
        <begin position="59"/>
        <end position="569"/>
    </location>
</feature>
<dbReference type="InterPro" id="IPR019819">
    <property type="entry name" value="Carboxylesterase_B_CS"/>
</dbReference>
<dbReference type="GO" id="GO:0016787">
    <property type="term" value="F:hydrolase activity"/>
    <property type="evidence" value="ECO:0007669"/>
    <property type="project" value="UniProtKB-KW"/>
</dbReference>
<evidence type="ECO:0000313" key="6">
    <source>
        <dbReference type="EMBL" id="KAF9729642.1"/>
    </source>
</evidence>
<dbReference type="InterPro" id="IPR002168">
    <property type="entry name" value="Lipase_GDXG_HIS_AS"/>
</dbReference>
<dbReference type="Pfam" id="PF00135">
    <property type="entry name" value="COesterase"/>
    <property type="match status" value="1"/>
</dbReference>
<evidence type="ECO:0000256" key="1">
    <source>
        <dbReference type="ARBA" id="ARBA00005964"/>
    </source>
</evidence>
<dbReference type="AlphaFoldDB" id="A0A9P6G698"/>
<accession>A0A9P6G698</accession>
<dbReference type="InterPro" id="IPR002018">
    <property type="entry name" value="CarbesteraseB"/>
</dbReference>
<dbReference type="OrthoDB" id="408631at2759"/>
<dbReference type="SUPFAM" id="SSF53474">
    <property type="entry name" value="alpha/beta-Hydrolases"/>
    <property type="match status" value="1"/>
</dbReference>
<comment type="similarity">
    <text evidence="1 4">Belongs to the type-B carboxylesterase/lipase family.</text>
</comment>
<organism evidence="6 7">
    <name type="scientific">Paraphaeosphaeria minitans</name>
    <dbReference type="NCBI Taxonomy" id="565426"/>
    <lineage>
        <taxon>Eukaryota</taxon>
        <taxon>Fungi</taxon>
        <taxon>Dikarya</taxon>
        <taxon>Ascomycota</taxon>
        <taxon>Pezizomycotina</taxon>
        <taxon>Dothideomycetes</taxon>
        <taxon>Pleosporomycetidae</taxon>
        <taxon>Pleosporales</taxon>
        <taxon>Massarineae</taxon>
        <taxon>Didymosphaeriaceae</taxon>
        <taxon>Paraphaeosphaeria</taxon>
    </lineage>
</organism>
<reference evidence="6" key="1">
    <citation type="journal article" date="2020" name="Mol. Plant Microbe Interact.">
        <title>Genome Sequence of the Biocontrol Agent Coniothyrium minitans strain Conio (IMI 134523).</title>
        <authorList>
            <person name="Patel D."/>
            <person name="Shittu T.A."/>
            <person name="Baroncelli R."/>
            <person name="Muthumeenakshi S."/>
            <person name="Osborne T.H."/>
            <person name="Janganan T.K."/>
            <person name="Sreenivasaprasad S."/>
        </authorList>
    </citation>
    <scope>NUCLEOTIDE SEQUENCE</scope>
    <source>
        <strain evidence="6">Conio</strain>
    </source>
</reference>
<dbReference type="PANTHER" id="PTHR11559">
    <property type="entry name" value="CARBOXYLESTERASE"/>
    <property type="match status" value="1"/>
</dbReference>
<evidence type="ECO:0000259" key="5">
    <source>
        <dbReference type="Pfam" id="PF00135"/>
    </source>
</evidence>
<keyword evidence="4" id="KW-0732">Signal</keyword>
<dbReference type="InterPro" id="IPR029058">
    <property type="entry name" value="AB_hydrolase_fold"/>
</dbReference>